<evidence type="ECO:0000256" key="1">
    <source>
        <dbReference type="ARBA" id="ARBA00004970"/>
    </source>
</evidence>
<comment type="similarity">
    <text evidence="2 8">Belongs to the PHP hydrolase family. HisK subfamily.</text>
</comment>
<dbReference type="AlphaFoldDB" id="A0A6N8I1X2"/>
<comment type="catalytic activity">
    <reaction evidence="7 8">
        <text>L-histidinol phosphate + H2O = L-histidinol + phosphate</text>
        <dbReference type="Rhea" id="RHEA:14465"/>
        <dbReference type="ChEBI" id="CHEBI:15377"/>
        <dbReference type="ChEBI" id="CHEBI:43474"/>
        <dbReference type="ChEBI" id="CHEBI:57699"/>
        <dbReference type="ChEBI" id="CHEBI:57980"/>
        <dbReference type="EC" id="3.1.3.15"/>
    </reaction>
</comment>
<dbReference type="Proteomes" id="UP000469440">
    <property type="component" value="Unassembled WGS sequence"/>
</dbReference>
<dbReference type="Gene3D" id="3.20.20.140">
    <property type="entry name" value="Metal-dependent hydrolases"/>
    <property type="match status" value="1"/>
</dbReference>
<dbReference type="InterPro" id="IPR016195">
    <property type="entry name" value="Pol/histidinol_Pase-like"/>
</dbReference>
<dbReference type="NCBIfam" id="TIGR01856">
    <property type="entry name" value="hisJ_fam"/>
    <property type="match status" value="1"/>
</dbReference>
<dbReference type="OrthoDB" id="9775255at2"/>
<dbReference type="EMBL" id="VWXL01000077">
    <property type="protein sequence ID" value="MVB11875.1"/>
    <property type="molecule type" value="Genomic_DNA"/>
</dbReference>
<evidence type="ECO:0000313" key="10">
    <source>
        <dbReference type="EMBL" id="MVB11875.1"/>
    </source>
</evidence>
<evidence type="ECO:0000259" key="9">
    <source>
        <dbReference type="Pfam" id="PF02811"/>
    </source>
</evidence>
<name>A0A6N8I1X2_9FIRM</name>
<evidence type="ECO:0000256" key="2">
    <source>
        <dbReference type="ARBA" id="ARBA00009152"/>
    </source>
</evidence>
<sequence>MNIQYISDCHIHTDCSPDGTDSAMMMCESAARLGFYAVTITDHCECNHYRTDGYDKSIRQSCFESRKAAAAFQGRLHVFSGVELGQPMQNTDAAEDALGCFNYDFVLASLHNITGKKDFFDLDYSAENIDDLLNRYFDEILEMIEWGKFDSLAHLTYPWRYLAGEFGLHIHTDRFMGRIDEVIKTLIAKNIALEVNTSGFRQRLGTSMPDAPVIRRYRELGGRMITLGSDAHRWADVGGGIELGLKLIRSAGFHHYVVFTGRKLHYLPVE</sequence>
<dbReference type="UniPathway" id="UPA00031">
    <property type="reaction ID" value="UER00013"/>
</dbReference>
<dbReference type="SUPFAM" id="SSF89550">
    <property type="entry name" value="PHP domain-like"/>
    <property type="match status" value="1"/>
</dbReference>
<comment type="caution">
    <text evidence="10">The sequence shown here is derived from an EMBL/GenBank/DDBJ whole genome shotgun (WGS) entry which is preliminary data.</text>
</comment>
<dbReference type="GO" id="GO:0004401">
    <property type="term" value="F:histidinol-phosphatase activity"/>
    <property type="evidence" value="ECO:0007669"/>
    <property type="project" value="UniProtKB-UniRule"/>
</dbReference>
<dbReference type="PANTHER" id="PTHR21039">
    <property type="entry name" value="HISTIDINOL PHOSPHATASE-RELATED"/>
    <property type="match status" value="1"/>
</dbReference>
<dbReference type="RefSeq" id="WP_156990910.1">
    <property type="nucleotide sequence ID" value="NZ_VWXL01000077.1"/>
</dbReference>
<dbReference type="Pfam" id="PF02811">
    <property type="entry name" value="PHP"/>
    <property type="match status" value="1"/>
</dbReference>
<gene>
    <name evidence="10" type="primary">hisK_1</name>
    <name evidence="10" type="ORF">CAFE_26040</name>
</gene>
<dbReference type="PANTHER" id="PTHR21039:SF0">
    <property type="entry name" value="HISTIDINOL-PHOSPHATASE"/>
    <property type="match status" value="1"/>
</dbReference>
<dbReference type="EC" id="3.1.3.15" evidence="3 8"/>
<proteinExistence type="inferred from homology"/>
<keyword evidence="6 8" id="KW-0368">Histidine biosynthesis</keyword>
<reference evidence="10 11" key="1">
    <citation type="submission" date="2019-09" db="EMBL/GenBank/DDBJ databases">
        <title>Genome sequence of Clostridium sp. EA1.</title>
        <authorList>
            <person name="Poehlein A."/>
            <person name="Bengelsdorf F.R."/>
            <person name="Daniel R."/>
        </authorList>
    </citation>
    <scope>NUCLEOTIDE SEQUENCE [LARGE SCALE GENOMIC DNA]</scope>
    <source>
        <strain evidence="10 11">EA1</strain>
    </source>
</reference>
<evidence type="ECO:0000256" key="5">
    <source>
        <dbReference type="ARBA" id="ARBA00022801"/>
    </source>
</evidence>
<dbReference type="GO" id="GO:0005737">
    <property type="term" value="C:cytoplasm"/>
    <property type="evidence" value="ECO:0007669"/>
    <property type="project" value="TreeGrafter"/>
</dbReference>
<protein>
    <recommendedName>
        <fullName evidence="3 8">Histidinol-phosphatase</fullName>
        <shortName evidence="8">HolPase</shortName>
        <ecNumber evidence="3 8">3.1.3.15</ecNumber>
    </recommendedName>
</protein>
<dbReference type="InterPro" id="IPR004013">
    <property type="entry name" value="PHP_dom"/>
</dbReference>
<evidence type="ECO:0000256" key="4">
    <source>
        <dbReference type="ARBA" id="ARBA00022605"/>
    </source>
</evidence>
<evidence type="ECO:0000313" key="11">
    <source>
        <dbReference type="Proteomes" id="UP000469440"/>
    </source>
</evidence>
<organism evidence="10 11">
    <name type="scientific">Caproicibacter fermentans</name>
    <dbReference type="NCBI Taxonomy" id="2576756"/>
    <lineage>
        <taxon>Bacteria</taxon>
        <taxon>Bacillati</taxon>
        <taxon>Bacillota</taxon>
        <taxon>Clostridia</taxon>
        <taxon>Eubacteriales</taxon>
        <taxon>Acutalibacteraceae</taxon>
        <taxon>Caproicibacter</taxon>
    </lineage>
</organism>
<dbReference type="GO" id="GO:0000105">
    <property type="term" value="P:L-histidine biosynthetic process"/>
    <property type="evidence" value="ECO:0007669"/>
    <property type="project" value="UniProtKB-UniRule"/>
</dbReference>
<evidence type="ECO:0000256" key="6">
    <source>
        <dbReference type="ARBA" id="ARBA00023102"/>
    </source>
</evidence>
<evidence type="ECO:0000256" key="7">
    <source>
        <dbReference type="ARBA" id="ARBA00049158"/>
    </source>
</evidence>
<keyword evidence="5 8" id="KW-0378">Hydrolase</keyword>
<accession>A0A6N8I1X2</accession>
<keyword evidence="4 8" id="KW-0028">Amino-acid biosynthesis</keyword>
<feature type="domain" description="PHP" evidence="9">
    <location>
        <begin position="8"/>
        <end position="198"/>
    </location>
</feature>
<comment type="pathway">
    <text evidence="1 8">Amino-acid biosynthesis; L-histidine biosynthesis; L-histidine from 5-phospho-alpha-D-ribose 1-diphosphate: step 8/9.</text>
</comment>
<evidence type="ECO:0000256" key="8">
    <source>
        <dbReference type="RuleBase" id="RU366003"/>
    </source>
</evidence>
<dbReference type="InterPro" id="IPR010140">
    <property type="entry name" value="Histidinol_P_phosphatase_HisJ"/>
</dbReference>
<evidence type="ECO:0000256" key="3">
    <source>
        <dbReference type="ARBA" id="ARBA00013085"/>
    </source>
</evidence>
<keyword evidence="11" id="KW-1185">Reference proteome</keyword>